<keyword evidence="1" id="KW-1133">Transmembrane helix</keyword>
<dbReference type="InParanoid" id="A0A7N2MB81"/>
<dbReference type="OMA" id="IRNDSAW"/>
<dbReference type="Gene3D" id="1.10.287.70">
    <property type="match status" value="1"/>
</dbReference>
<organism evidence="2 3">
    <name type="scientific">Quercus lobata</name>
    <name type="common">Valley oak</name>
    <dbReference type="NCBI Taxonomy" id="97700"/>
    <lineage>
        <taxon>Eukaryota</taxon>
        <taxon>Viridiplantae</taxon>
        <taxon>Streptophyta</taxon>
        <taxon>Embryophyta</taxon>
        <taxon>Tracheophyta</taxon>
        <taxon>Spermatophyta</taxon>
        <taxon>Magnoliopsida</taxon>
        <taxon>eudicotyledons</taxon>
        <taxon>Gunneridae</taxon>
        <taxon>Pentapetalae</taxon>
        <taxon>rosids</taxon>
        <taxon>fabids</taxon>
        <taxon>Fagales</taxon>
        <taxon>Fagaceae</taxon>
        <taxon>Quercus</taxon>
    </lineage>
</organism>
<keyword evidence="1" id="KW-0812">Transmembrane</keyword>
<dbReference type="PANTHER" id="PTHR18966">
    <property type="entry name" value="IONOTROPIC GLUTAMATE RECEPTOR"/>
    <property type="match status" value="1"/>
</dbReference>
<evidence type="ECO:0000313" key="3">
    <source>
        <dbReference type="Proteomes" id="UP000594261"/>
    </source>
</evidence>
<evidence type="ECO:0000313" key="2">
    <source>
        <dbReference type="EnsemblPlants" id="QL08p027613:mrna"/>
    </source>
</evidence>
<dbReference type="Gramene" id="QL08p027613:mrna">
    <property type="protein sequence ID" value="QL08p027613:mrna"/>
    <property type="gene ID" value="QL08p027613"/>
</dbReference>
<feature type="transmembrane region" description="Helical" evidence="1">
    <location>
        <begin position="54"/>
        <end position="76"/>
    </location>
</feature>
<sequence>MIVPVQSKASDRAWLFVKPFTKAMWVLIVTINVYNGFVIWFIEGNNNPELKGSILNQLGTLMWLAFGTLFSIHVIMQTYTANLTSMLTFQQLEPTIADVEALENSNAMVGHRNGSFVSQYLADVLHFKPDNIKAFTLPEAYVQALRSKEIAAAFLEYPLAKLFLAKYCKGFTISGPTYKFGGFGFVILLPLSFAFLFIKTSKTKTVIKEVI</sequence>
<dbReference type="EMBL" id="LRBV02000008">
    <property type="status" value="NOT_ANNOTATED_CDS"/>
    <property type="molecule type" value="Genomic_DNA"/>
</dbReference>
<dbReference type="Proteomes" id="UP000594261">
    <property type="component" value="Chromosome 8"/>
</dbReference>
<feature type="transmembrane region" description="Helical" evidence="1">
    <location>
        <begin position="23"/>
        <end position="42"/>
    </location>
</feature>
<dbReference type="AlphaFoldDB" id="A0A7N2MB81"/>
<protein>
    <submittedName>
        <fullName evidence="2">Uncharacterized protein</fullName>
    </submittedName>
</protein>
<name>A0A7N2MB81_QUELO</name>
<keyword evidence="3" id="KW-1185">Reference proteome</keyword>
<proteinExistence type="predicted"/>
<dbReference type="InterPro" id="IPR015683">
    <property type="entry name" value="Ionotropic_Glu_rcpt"/>
</dbReference>
<dbReference type="EnsemblPlants" id="QL08p027613:mrna">
    <property type="protein sequence ID" value="QL08p027613:mrna"/>
    <property type="gene ID" value="QL08p027613"/>
</dbReference>
<feature type="transmembrane region" description="Helical" evidence="1">
    <location>
        <begin position="180"/>
        <end position="198"/>
    </location>
</feature>
<reference evidence="2 3" key="1">
    <citation type="journal article" date="2016" name="G3 (Bethesda)">
        <title>First Draft Assembly and Annotation of the Genome of a California Endemic Oak Quercus lobata Nee (Fagaceae).</title>
        <authorList>
            <person name="Sork V.L."/>
            <person name="Fitz-Gibbon S.T."/>
            <person name="Puiu D."/>
            <person name="Crepeau M."/>
            <person name="Gugger P.F."/>
            <person name="Sherman R."/>
            <person name="Stevens K."/>
            <person name="Langley C.H."/>
            <person name="Pellegrini M."/>
            <person name="Salzberg S.L."/>
        </authorList>
    </citation>
    <scope>NUCLEOTIDE SEQUENCE [LARGE SCALE GENOMIC DNA]</scope>
    <source>
        <strain evidence="2 3">cv. SW786</strain>
    </source>
</reference>
<evidence type="ECO:0000256" key="1">
    <source>
        <dbReference type="SAM" id="Phobius"/>
    </source>
</evidence>
<accession>A0A7N2MB81</accession>
<keyword evidence="1" id="KW-0472">Membrane</keyword>
<dbReference type="Gene3D" id="3.40.190.10">
    <property type="entry name" value="Periplasmic binding protein-like II"/>
    <property type="match status" value="1"/>
</dbReference>
<reference evidence="2" key="2">
    <citation type="submission" date="2021-01" db="UniProtKB">
        <authorList>
            <consortium name="EnsemblPlants"/>
        </authorList>
    </citation>
    <scope>IDENTIFICATION</scope>
</reference>
<dbReference type="SUPFAM" id="SSF53850">
    <property type="entry name" value="Periplasmic binding protein-like II"/>
    <property type="match status" value="1"/>
</dbReference>